<dbReference type="Gene3D" id="1.25.10.10">
    <property type="entry name" value="Leucine-rich Repeat Variant"/>
    <property type="match status" value="1"/>
</dbReference>
<evidence type="ECO:0000259" key="6">
    <source>
        <dbReference type="Pfam" id="PF08767"/>
    </source>
</evidence>
<proteinExistence type="inferred from homology"/>
<feature type="domain" description="Exportin-1 C-terminal" evidence="6">
    <location>
        <begin position="69"/>
        <end position="98"/>
    </location>
</feature>
<keyword evidence="4" id="KW-0653">Protein transport</keyword>
<dbReference type="InterPro" id="IPR011989">
    <property type="entry name" value="ARM-like"/>
</dbReference>
<dbReference type="GO" id="GO:0005049">
    <property type="term" value="F:nuclear export signal receptor activity"/>
    <property type="evidence" value="ECO:0007669"/>
    <property type="project" value="InterPro"/>
</dbReference>
<evidence type="ECO:0000313" key="7">
    <source>
        <dbReference type="EMBL" id="CAJ0597483.1"/>
    </source>
</evidence>
<comment type="similarity">
    <text evidence="2">Belongs to the exportin family.</text>
</comment>
<keyword evidence="3" id="KW-0813">Transport</keyword>
<gene>
    <name evidence="7" type="ORF">CYNAS_LOCUS9466</name>
</gene>
<protein>
    <recommendedName>
        <fullName evidence="6">Exportin-1 C-terminal domain-containing protein</fullName>
    </recommendedName>
</protein>
<organism evidence="7 8">
    <name type="scientific">Cylicocyclus nassatus</name>
    <name type="common">Nematode worm</name>
    <dbReference type="NCBI Taxonomy" id="53992"/>
    <lineage>
        <taxon>Eukaryota</taxon>
        <taxon>Metazoa</taxon>
        <taxon>Ecdysozoa</taxon>
        <taxon>Nematoda</taxon>
        <taxon>Chromadorea</taxon>
        <taxon>Rhabditida</taxon>
        <taxon>Rhabditina</taxon>
        <taxon>Rhabditomorpha</taxon>
        <taxon>Strongyloidea</taxon>
        <taxon>Strongylidae</taxon>
        <taxon>Cylicocyclus</taxon>
    </lineage>
</organism>
<sequence length="98" mass="11070">MAMLSNKRNEKLFIVLDADEQCNSVVSLACHTAVDLGSLMGDGVPEQLLQRYAQFCDRHLSVPPAIHKNEAFPEHRTNFFQLIHALTVEYFPVFLALP</sequence>
<keyword evidence="5" id="KW-0539">Nucleus</keyword>
<name>A0AA36M413_CYLNA</name>
<evidence type="ECO:0000256" key="3">
    <source>
        <dbReference type="ARBA" id="ARBA00022448"/>
    </source>
</evidence>
<dbReference type="AlphaFoldDB" id="A0AA36M413"/>
<comment type="caution">
    <text evidence="7">The sequence shown here is derived from an EMBL/GenBank/DDBJ whole genome shotgun (WGS) entry which is preliminary data.</text>
</comment>
<reference evidence="7" key="1">
    <citation type="submission" date="2023-07" db="EMBL/GenBank/DDBJ databases">
        <authorList>
            <consortium name="CYATHOMIX"/>
        </authorList>
    </citation>
    <scope>NUCLEOTIDE SEQUENCE</scope>
    <source>
        <strain evidence="7">N/A</strain>
    </source>
</reference>
<accession>A0AA36M413</accession>
<dbReference type="GO" id="GO:0015031">
    <property type="term" value="P:protein transport"/>
    <property type="evidence" value="ECO:0007669"/>
    <property type="project" value="UniProtKB-KW"/>
</dbReference>
<dbReference type="Proteomes" id="UP001176961">
    <property type="component" value="Unassembled WGS sequence"/>
</dbReference>
<comment type="subcellular location">
    <subcellularLocation>
        <location evidence="1">Nucleus</location>
    </subcellularLocation>
</comment>
<evidence type="ECO:0000256" key="4">
    <source>
        <dbReference type="ARBA" id="ARBA00022927"/>
    </source>
</evidence>
<dbReference type="GO" id="GO:0005634">
    <property type="term" value="C:nucleus"/>
    <property type="evidence" value="ECO:0007669"/>
    <property type="project" value="UniProtKB-SubCell"/>
</dbReference>
<evidence type="ECO:0000256" key="2">
    <source>
        <dbReference type="ARBA" id="ARBA00009466"/>
    </source>
</evidence>
<evidence type="ECO:0000256" key="5">
    <source>
        <dbReference type="ARBA" id="ARBA00023242"/>
    </source>
</evidence>
<dbReference type="Pfam" id="PF08767">
    <property type="entry name" value="CRM1_C"/>
    <property type="match status" value="1"/>
</dbReference>
<keyword evidence="8" id="KW-1185">Reference proteome</keyword>
<dbReference type="InterPro" id="IPR014877">
    <property type="entry name" value="XPO1_C_dom"/>
</dbReference>
<evidence type="ECO:0000313" key="8">
    <source>
        <dbReference type="Proteomes" id="UP001176961"/>
    </source>
</evidence>
<dbReference type="EMBL" id="CATQJL010000223">
    <property type="protein sequence ID" value="CAJ0597483.1"/>
    <property type="molecule type" value="Genomic_DNA"/>
</dbReference>
<evidence type="ECO:0000256" key="1">
    <source>
        <dbReference type="ARBA" id="ARBA00004123"/>
    </source>
</evidence>